<evidence type="ECO:0000313" key="3">
    <source>
        <dbReference type="Proteomes" id="UP000076738"/>
    </source>
</evidence>
<name>A0A167J8N0_CALVF</name>
<gene>
    <name evidence="2" type="ORF">CALVIDRAFT_255632</name>
</gene>
<feature type="compositionally biased region" description="Gly residues" evidence="1">
    <location>
        <begin position="28"/>
        <end position="42"/>
    </location>
</feature>
<organism evidence="2 3">
    <name type="scientific">Calocera viscosa (strain TUFC12733)</name>
    <dbReference type="NCBI Taxonomy" id="1330018"/>
    <lineage>
        <taxon>Eukaryota</taxon>
        <taxon>Fungi</taxon>
        <taxon>Dikarya</taxon>
        <taxon>Basidiomycota</taxon>
        <taxon>Agaricomycotina</taxon>
        <taxon>Dacrymycetes</taxon>
        <taxon>Dacrymycetales</taxon>
        <taxon>Dacrymycetaceae</taxon>
        <taxon>Calocera</taxon>
    </lineage>
</organism>
<feature type="region of interest" description="Disordered" evidence="1">
    <location>
        <begin position="1"/>
        <end position="70"/>
    </location>
</feature>
<evidence type="ECO:0000313" key="2">
    <source>
        <dbReference type="EMBL" id="KZO93349.1"/>
    </source>
</evidence>
<dbReference type="AlphaFoldDB" id="A0A167J8N0"/>
<proteinExistence type="predicted"/>
<protein>
    <submittedName>
        <fullName evidence="2">Uncharacterized protein</fullName>
    </submittedName>
</protein>
<evidence type="ECO:0000256" key="1">
    <source>
        <dbReference type="SAM" id="MobiDB-lite"/>
    </source>
</evidence>
<sequence>MERSRASPGWAAAGGRLGWARHRKGVSAGAGWGRSGRRGQGGRCRWTRGKWGWGWHGSETGDGVRPAGFR</sequence>
<accession>A0A167J8N0</accession>
<reference evidence="2 3" key="1">
    <citation type="journal article" date="2016" name="Mol. Biol. Evol.">
        <title>Comparative Genomics of Early-Diverging Mushroom-Forming Fungi Provides Insights into the Origins of Lignocellulose Decay Capabilities.</title>
        <authorList>
            <person name="Nagy L.G."/>
            <person name="Riley R."/>
            <person name="Tritt A."/>
            <person name="Adam C."/>
            <person name="Daum C."/>
            <person name="Floudas D."/>
            <person name="Sun H."/>
            <person name="Yadav J.S."/>
            <person name="Pangilinan J."/>
            <person name="Larsson K.H."/>
            <person name="Matsuura K."/>
            <person name="Barry K."/>
            <person name="Labutti K."/>
            <person name="Kuo R."/>
            <person name="Ohm R.A."/>
            <person name="Bhattacharya S.S."/>
            <person name="Shirouzu T."/>
            <person name="Yoshinaga Y."/>
            <person name="Martin F.M."/>
            <person name="Grigoriev I.V."/>
            <person name="Hibbett D.S."/>
        </authorList>
    </citation>
    <scope>NUCLEOTIDE SEQUENCE [LARGE SCALE GENOMIC DNA]</scope>
    <source>
        <strain evidence="2 3">TUFC12733</strain>
    </source>
</reference>
<keyword evidence="3" id="KW-1185">Reference proteome</keyword>
<dbReference type="Proteomes" id="UP000076738">
    <property type="component" value="Unassembled WGS sequence"/>
</dbReference>
<dbReference type="EMBL" id="KV417302">
    <property type="protein sequence ID" value="KZO93349.1"/>
    <property type="molecule type" value="Genomic_DNA"/>
</dbReference>